<dbReference type="EMBL" id="KY684083">
    <property type="protein sequence ID" value="ARF08166.1"/>
    <property type="molecule type" value="Genomic_DNA"/>
</dbReference>
<evidence type="ECO:0000313" key="1">
    <source>
        <dbReference type="EMBL" id="ARF08166.1"/>
    </source>
</evidence>
<gene>
    <name evidence="1" type="ORF">Catovirus_1_216</name>
</gene>
<accession>A0A1V0S8Z2</accession>
<protein>
    <submittedName>
        <fullName evidence="1">Uncharacterized protein</fullName>
    </submittedName>
</protein>
<proteinExistence type="predicted"/>
<name>A0A1V0S8Z2_9VIRU</name>
<organism evidence="1">
    <name type="scientific">Catovirus CTV1</name>
    <dbReference type="NCBI Taxonomy" id="1977631"/>
    <lineage>
        <taxon>Viruses</taxon>
        <taxon>Varidnaviria</taxon>
        <taxon>Bamfordvirae</taxon>
        <taxon>Nucleocytoviricota</taxon>
        <taxon>Megaviricetes</taxon>
        <taxon>Imitervirales</taxon>
        <taxon>Mimiviridae</taxon>
        <taxon>Klosneuvirinae</taxon>
        <taxon>Catovirus</taxon>
    </lineage>
</organism>
<reference evidence="1" key="1">
    <citation type="journal article" date="2017" name="Science">
        <title>Giant viruses with an expanded complement of translation system components.</title>
        <authorList>
            <person name="Schulz F."/>
            <person name="Yutin N."/>
            <person name="Ivanova N.N."/>
            <person name="Ortega D.R."/>
            <person name="Lee T.K."/>
            <person name="Vierheilig J."/>
            <person name="Daims H."/>
            <person name="Horn M."/>
            <person name="Wagner M."/>
            <person name="Jensen G.J."/>
            <person name="Kyrpides N.C."/>
            <person name="Koonin E.V."/>
            <person name="Woyke T."/>
        </authorList>
    </citation>
    <scope>NUCLEOTIDE SEQUENCE</scope>
    <source>
        <strain evidence="1">CTV1</strain>
    </source>
</reference>
<sequence length="524" mass="62587">MDKINLKLFLDNMSADTIYHMTTFISAPYDIYKILYYNKHRLYLSNNTKTINKTTDNLQLLLWSLFYEKMMYQFKKRIDDFELFQDMLSDNMVISGSKILECFYDDNYENTEYSIEFFFKEYPLLFQENGPMIMNVSNTISDYIKNGITIENKSDTDIFILSNDKTFRKPQMEYFNFMTNKFEFVHCYLQPNKKIILVICVEHKDEVIHLNLDKISHLYPHYEKNIDECYIYKSEHQLFKCSIQYFISKDNENCIKLDIDSNKIYEMPENILQYHKYISYVYSDGINDTYNLDHEYDCLEKKLLEKYKLISTVNLHNQLEYYKRKDNSKKRFSDNRYGNICVTDYFTKTWYESYYDIIVCGNANSNNEHPIISTKFENDNNKIINLVHVNSNIFKSVKENIDNFDIDICKQIFNGNKLVLTSLNGLINKKFTYVPKNIKNALGYVTSMKRINKYIARGFNLIDADNVIRELKEYYDIPKIPSKNFLNKNNKMAIIDTDKKLFEYVTLAEYDPLGWLSLFSTNNN</sequence>